<evidence type="ECO:0000313" key="1">
    <source>
        <dbReference type="EMBL" id="SEW13309.1"/>
    </source>
</evidence>
<gene>
    <name evidence="1" type="ORF">SAMN04487850_1736</name>
</gene>
<sequence length="156" mass="17922">MNNEVKEQILQQIMRGGLIIGNLIIENSGSVTYNSYDNTDHHKLKQEVNREAIGRAIREVQCYMWGKAAYAVIFCAMRDGFKYGDNATQFETTVDELSHELGLDYPCPPNTIASSFYNNSYLKLNVERWEAMNVKPRSVFLAKAFHEAMVKELEKF</sequence>
<organism evidence="1 2">
    <name type="scientific">Prevotella aff. ruminicola Tc2-24</name>
    <dbReference type="NCBI Taxonomy" id="81582"/>
    <lineage>
        <taxon>Bacteria</taxon>
        <taxon>Pseudomonadati</taxon>
        <taxon>Bacteroidota</taxon>
        <taxon>Bacteroidia</taxon>
        <taxon>Bacteroidales</taxon>
        <taxon>Prevotellaceae</taxon>
        <taxon>Prevotella</taxon>
    </lineage>
</organism>
<dbReference type="Proteomes" id="UP000199373">
    <property type="component" value="Unassembled WGS sequence"/>
</dbReference>
<dbReference type="RefSeq" id="WP_091915925.1">
    <property type="nucleotide sequence ID" value="NZ_FOIQ01000004.1"/>
</dbReference>
<name>A0A1I0PFY7_9BACT</name>
<keyword evidence="2" id="KW-1185">Reference proteome</keyword>
<dbReference type="AlphaFoldDB" id="A0A1I0PFY7"/>
<reference evidence="1 2" key="1">
    <citation type="submission" date="2016-10" db="EMBL/GenBank/DDBJ databases">
        <authorList>
            <person name="de Groot N.N."/>
        </authorList>
    </citation>
    <scope>NUCLEOTIDE SEQUENCE [LARGE SCALE GENOMIC DNA]</scope>
    <source>
        <strain evidence="1 2">TC2-24</strain>
    </source>
</reference>
<evidence type="ECO:0000313" key="2">
    <source>
        <dbReference type="Proteomes" id="UP000199373"/>
    </source>
</evidence>
<proteinExistence type="predicted"/>
<protein>
    <submittedName>
        <fullName evidence="1">Uncharacterized protein</fullName>
    </submittedName>
</protein>
<accession>A0A1I0PFY7</accession>
<dbReference type="EMBL" id="FOIQ01000004">
    <property type="protein sequence ID" value="SEW13309.1"/>
    <property type="molecule type" value="Genomic_DNA"/>
</dbReference>